<dbReference type="GO" id="GO:0016491">
    <property type="term" value="F:oxidoreductase activity"/>
    <property type="evidence" value="ECO:0007669"/>
    <property type="project" value="InterPro"/>
</dbReference>
<dbReference type="GO" id="GO:0051539">
    <property type="term" value="F:4 iron, 4 sulfur cluster binding"/>
    <property type="evidence" value="ECO:0007669"/>
    <property type="project" value="UniProtKB-KW"/>
</dbReference>
<comment type="cofactor">
    <cofactor evidence="1">
        <name>[4Fe-4S] cluster</name>
        <dbReference type="ChEBI" id="CHEBI:49883"/>
    </cofactor>
</comment>
<evidence type="ECO:0000256" key="2">
    <source>
        <dbReference type="ARBA" id="ARBA00022485"/>
    </source>
</evidence>
<evidence type="ECO:0000313" key="8">
    <source>
        <dbReference type="EMBL" id="MYN04188.1"/>
    </source>
</evidence>
<dbReference type="InterPro" id="IPR058240">
    <property type="entry name" value="rSAM_sf"/>
</dbReference>
<dbReference type="Gene3D" id="3.20.20.70">
    <property type="entry name" value="Aldolase class I"/>
    <property type="match status" value="1"/>
</dbReference>
<evidence type="ECO:0000256" key="6">
    <source>
        <dbReference type="ARBA" id="ARBA00023014"/>
    </source>
</evidence>
<dbReference type="InterPro" id="IPR000385">
    <property type="entry name" value="MoaA_NifB_PqqE_Fe-S-bd_CS"/>
</dbReference>
<dbReference type="SFLD" id="SFLDG01386">
    <property type="entry name" value="main_SPASM_domain-containing"/>
    <property type="match status" value="1"/>
</dbReference>
<dbReference type="PANTHER" id="PTHR43273">
    <property type="entry name" value="ANAEROBIC SULFATASE-MATURATING ENZYME HOMOLOG ASLB-RELATED"/>
    <property type="match status" value="1"/>
</dbReference>
<dbReference type="SFLD" id="SFLDS00029">
    <property type="entry name" value="Radical_SAM"/>
    <property type="match status" value="1"/>
</dbReference>
<evidence type="ECO:0000256" key="1">
    <source>
        <dbReference type="ARBA" id="ARBA00001966"/>
    </source>
</evidence>
<dbReference type="SFLD" id="SFLDG01072">
    <property type="entry name" value="dehydrogenase_like"/>
    <property type="match status" value="1"/>
</dbReference>
<dbReference type="RefSeq" id="WP_161027153.1">
    <property type="nucleotide sequence ID" value="NZ_WWCJ01000014.1"/>
</dbReference>
<dbReference type="AlphaFoldDB" id="A0A6N9HKL6"/>
<reference evidence="8 9" key="1">
    <citation type="submission" date="2019-12" db="EMBL/GenBank/DDBJ databases">
        <title>Novel species isolated from a subtropical stream in China.</title>
        <authorList>
            <person name="Lu H."/>
        </authorList>
    </citation>
    <scope>NUCLEOTIDE SEQUENCE [LARGE SCALE GENOMIC DNA]</scope>
    <source>
        <strain evidence="8 9">DS3</strain>
    </source>
</reference>
<dbReference type="InterPro" id="IPR007197">
    <property type="entry name" value="rSAM"/>
</dbReference>
<dbReference type="GO" id="GO:0046872">
    <property type="term" value="F:metal ion binding"/>
    <property type="evidence" value="ECO:0007669"/>
    <property type="project" value="UniProtKB-KW"/>
</dbReference>
<dbReference type="Proteomes" id="UP000448575">
    <property type="component" value="Unassembled WGS sequence"/>
</dbReference>
<keyword evidence="2" id="KW-0004">4Fe-4S</keyword>
<proteinExistence type="predicted"/>
<sequence>MSQTLDDVRKIEVVLKVAERCNINCSYCYMFNKGNEEFSDLPAYIRQSTVEEIAHFLANGARELNCKDVSIGLHGGEPLMIKKERYVEICETFIRIISPVAKIDFTMQTNAVLVDDEWMEIFKKYKIQIGVSIDGPREYNDRARLDHRGRSTYDGTLRGIRMLQDEGTHLKAGVGGLAVIDPHVDAKKIYRHMVDVLGIRKFDFLLPIETHDTFDESTLPLYAKYLCDAFDEWVADDDTSIRIRMFTNMLSYFTRGKEFAARENHYIFNRWILMTIDSNGGIGPDDALKPLNGGLFAQNVRDVSLKEFVMSPLMQDLRAAEMALPEACSDCAWQTYCKGGGHYGRFANRFSRRNGFDNPTIFCGALKQLYAHAAKRLIESGVAYERVVASLEYSGARQQFAPAAIRTANASFGGRKTIPIHMA</sequence>
<evidence type="ECO:0000256" key="3">
    <source>
        <dbReference type="ARBA" id="ARBA00022691"/>
    </source>
</evidence>
<dbReference type="CDD" id="cd01335">
    <property type="entry name" value="Radical_SAM"/>
    <property type="match status" value="1"/>
</dbReference>
<keyword evidence="6" id="KW-0411">Iron-sulfur</keyword>
<dbReference type="PANTHER" id="PTHR43273:SF8">
    <property type="entry name" value="RADICAL SAM DOMAIN PROTEIN"/>
    <property type="match status" value="1"/>
</dbReference>
<accession>A0A6N9HKL6</accession>
<dbReference type="PROSITE" id="PS01305">
    <property type="entry name" value="MOAA_NIFB_PQQE"/>
    <property type="match status" value="1"/>
</dbReference>
<organism evidence="8 9">
    <name type="scientific">Pseudoduganella guangdongensis</name>
    <dbReference type="NCBI Taxonomy" id="2692179"/>
    <lineage>
        <taxon>Bacteria</taxon>
        <taxon>Pseudomonadati</taxon>
        <taxon>Pseudomonadota</taxon>
        <taxon>Betaproteobacteria</taxon>
        <taxon>Burkholderiales</taxon>
        <taxon>Oxalobacteraceae</taxon>
        <taxon>Telluria group</taxon>
        <taxon>Pseudoduganella</taxon>
    </lineage>
</organism>
<dbReference type="InterPro" id="IPR013785">
    <property type="entry name" value="Aldolase_TIM"/>
</dbReference>
<keyword evidence="3" id="KW-0949">S-adenosyl-L-methionine</keyword>
<dbReference type="Pfam" id="PF04055">
    <property type="entry name" value="Radical_SAM"/>
    <property type="match status" value="1"/>
</dbReference>
<feature type="domain" description="Radical SAM core" evidence="7">
    <location>
        <begin position="17"/>
        <end position="169"/>
    </location>
</feature>
<dbReference type="SUPFAM" id="SSF102114">
    <property type="entry name" value="Radical SAM enzymes"/>
    <property type="match status" value="1"/>
</dbReference>
<dbReference type="SFLD" id="SFLDG01067">
    <property type="entry name" value="SPASM/twitch_domain_containing"/>
    <property type="match status" value="1"/>
</dbReference>
<evidence type="ECO:0000256" key="5">
    <source>
        <dbReference type="ARBA" id="ARBA00023004"/>
    </source>
</evidence>
<keyword evidence="5" id="KW-0408">Iron</keyword>
<gene>
    <name evidence="8" type="ORF">GTP41_19015</name>
</gene>
<comment type="caution">
    <text evidence="8">The sequence shown here is derived from an EMBL/GenBank/DDBJ whole genome shotgun (WGS) entry which is preliminary data.</text>
</comment>
<keyword evidence="4" id="KW-0479">Metal-binding</keyword>
<protein>
    <submittedName>
        <fullName evidence="8">Radical SAM protein</fullName>
    </submittedName>
</protein>
<name>A0A6N9HKL6_9BURK</name>
<dbReference type="InterPro" id="IPR023867">
    <property type="entry name" value="Sulphatase_maturase_rSAM"/>
</dbReference>
<evidence type="ECO:0000259" key="7">
    <source>
        <dbReference type="Pfam" id="PF04055"/>
    </source>
</evidence>
<evidence type="ECO:0000313" key="9">
    <source>
        <dbReference type="Proteomes" id="UP000448575"/>
    </source>
</evidence>
<dbReference type="EMBL" id="WWCJ01000014">
    <property type="protein sequence ID" value="MYN04188.1"/>
    <property type="molecule type" value="Genomic_DNA"/>
</dbReference>
<keyword evidence="9" id="KW-1185">Reference proteome</keyword>
<evidence type="ECO:0000256" key="4">
    <source>
        <dbReference type="ARBA" id="ARBA00022723"/>
    </source>
</evidence>